<dbReference type="EMBL" id="SNRW01002319">
    <property type="protein sequence ID" value="KAA6393169.1"/>
    <property type="molecule type" value="Genomic_DNA"/>
</dbReference>
<proteinExistence type="predicted"/>
<protein>
    <submittedName>
        <fullName evidence="1">Uncharacterized protein</fullName>
    </submittedName>
</protein>
<accession>A0A5J4WFN7</accession>
<reference evidence="1 2" key="1">
    <citation type="submission" date="2019-03" db="EMBL/GenBank/DDBJ databases">
        <title>Single cell metagenomics reveals metabolic interactions within the superorganism composed of flagellate Streblomastix strix and complex community of Bacteroidetes bacteria on its surface.</title>
        <authorList>
            <person name="Treitli S.C."/>
            <person name="Kolisko M."/>
            <person name="Husnik F."/>
            <person name="Keeling P."/>
            <person name="Hampl V."/>
        </authorList>
    </citation>
    <scope>NUCLEOTIDE SEQUENCE [LARGE SCALE GENOMIC DNA]</scope>
    <source>
        <strain evidence="1">ST1C</strain>
    </source>
</reference>
<organism evidence="1 2">
    <name type="scientific">Streblomastix strix</name>
    <dbReference type="NCBI Taxonomy" id="222440"/>
    <lineage>
        <taxon>Eukaryota</taxon>
        <taxon>Metamonada</taxon>
        <taxon>Preaxostyla</taxon>
        <taxon>Oxymonadida</taxon>
        <taxon>Streblomastigidae</taxon>
        <taxon>Streblomastix</taxon>
    </lineage>
</organism>
<sequence>MKGEKDISIERFCIKSPRITACPQDKDNKSEWKHSHLKFYFQIRFHAVYLLVQDIGNVELPSSINDLSNENAAARQVAFSFPFPDEAILGPRLVSQCHLRQGSHHAP</sequence>
<gene>
    <name evidence="1" type="ORF">EZS28_011306</name>
</gene>
<comment type="caution">
    <text evidence="1">The sequence shown here is derived from an EMBL/GenBank/DDBJ whole genome shotgun (WGS) entry which is preliminary data.</text>
</comment>
<name>A0A5J4WFN7_9EUKA</name>
<evidence type="ECO:0000313" key="1">
    <source>
        <dbReference type="EMBL" id="KAA6393169.1"/>
    </source>
</evidence>
<evidence type="ECO:0000313" key="2">
    <source>
        <dbReference type="Proteomes" id="UP000324800"/>
    </source>
</evidence>
<dbReference type="AlphaFoldDB" id="A0A5J4WFN7"/>
<dbReference type="Proteomes" id="UP000324800">
    <property type="component" value="Unassembled WGS sequence"/>
</dbReference>